<evidence type="ECO:0000256" key="7">
    <source>
        <dbReference type="ARBA" id="ARBA00022859"/>
    </source>
</evidence>
<dbReference type="InterPro" id="IPR001611">
    <property type="entry name" value="Leu-rich_rpt"/>
</dbReference>
<proteinExistence type="predicted"/>
<evidence type="ECO:0000313" key="11">
    <source>
        <dbReference type="Proteomes" id="UP001228049"/>
    </source>
</evidence>
<dbReference type="Pfam" id="PF05729">
    <property type="entry name" value="NACHT"/>
    <property type="match status" value="1"/>
</dbReference>
<dbReference type="InterPro" id="IPR011029">
    <property type="entry name" value="DEATH-like_dom_sf"/>
</dbReference>
<keyword evidence="4" id="KW-0547">Nucleotide-binding</keyword>
<dbReference type="Gene3D" id="1.10.533.10">
    <property type="entry name" value="Death Domain, Fas"/>
    <property type="match status" value="1"/>
</dbReference>
<evidence type="ECO:0000256" key="6">
    <source>
        <dbReference type="ARBA" id="ARBA00022843"/>
    </source>
</evidence>
<dbReference type="CDD" id="cd01671">
    <property type="entry name" value="CARD"/>
    <property type="match status" value="1"/>
</dbReference>
<evidence type="ECO:0000256" key="3">
    <source>
        <dbReference type="ARBA" id="ARBA00022588"/>
    </source>
</evidence>
<dbReference type="PROSITE" id="PS51450">
    <property type="entry name" value="LRR"/>
    <property type="match status" value="1"/>
</dbReference>
<gene>
    <name evidence="10" type="ORF">KUDE01_002041</name>
</gene>
<name>A0AAD9B6Z6_DISEL</name>
<evidence type="ECO:0000313" key="10">
    <source>
        <dbReference type="EMBL" id="KAK1876719.1"/>
    </source>
</evidence>
<keyword evidence="5" id="KW-0067">ATP-binding</keyword>
<feature type="domain" description="CARD" evidence="8">
    <location>
        <begin position="4"/>
        <end position="79"/>
    </location>
</feature>
<dbReference type="PANTHER" id="PTHR31594">
    <property type="entry name" value="AIG1-TYPE G DOMAIN-CONTAINING PROTEIN"/>
    <property type="match status" value="1"/>
</dbReference>
<reference evidence="10" key="1">
    <citation type="submission" date="2023-04" db="EMBL/GenBank/DDBJ databases">
        <title>Chromosome-level genome of Chaenocephalus aceratus.</title>
        <authorList>
            <person name="Park H."/>
        </authorList>
    </citation>
    <scope>NUCLEOTIDE SEQUENCE</scope>
    <source>
        <strain evidence="10">DE</strain>
        <tissue evidence="10">Muscle</tissue>
    </source>
</reference>
<dbReference type="Gene3D" id="3.80.10.10">
    <property type="entry name" value="Ribonuclease Inhibitor"/>
    <property type="match status" value="1"/>
</dbReference>
<feature type="domain" description="NACHT" evidence="9">
    <location>
        <begin position="226"/>
        <end position="340"/>
    </location>
</feature>
<dbReference type="Gene3D" id="1.20.58.1200">
    <property type="entry name" value="RNA silencing suppressor P21, N-terminal domain"/>
    <property type="match status" value="10"/>
</dbReference>
<keyword evidence="6" id="KW-0832">Ubl conjugation</keyword>
<dbReference type="SUPFAM" id="SSF47986">
    <property type="entry name" value="DEATH domain"/>
    <property type="match status" value="1"/>
</dbReference>
<keyword evidence="2" id="KW-0963">Cytoplasm</keyword>
<dbReference type="InterPro" id="IPR052090">
    <property type="entry name" value="Cytolytic_pore-forming_toxin"/>
</dbReference>
<keyword evidence="3" id="KW-0399">Innate immunity</keyword>
<dbReference type="InterPro" id="IPR032675">
    <property type="entry name" value="LRR_dom_sf"/>
</dbReference>
<keyword evidence="11" id="KW-1185">Reference proteome</keyword>
<dbReference type="EMBL" id="JASDAP010000028">
    <property type="protein sequence ID" value="KAK1876719.1"/>
    <property type="molecule type" value="Genomic_DNA"/>
</dbReference>
<dbReference type="PROSITE" id="PS50837">
    <property type="entry name" value="NACHT"/>
    <property type="match status" value="1"/>
</dbReference>
<protein>
    <submittedName>
        <fullName evidence="10">Protein NLRC5</fullName>
    </submittedName>
</protein>
<dbReference type="PANTHER" id="PTHR31594:SF16">
    <property type="entry name" value="SI:CH211-281L24.3"/>
    <property type="match status" value="1"/>
</dbReference>
<evidence type="ECO:0000256" key="1">
    <source>
        <dbReference type="ARBA" id="ARBA00004496"/>
    </source>
</evidence>
<comment type="caution">
    <text evidence="10">The sequence shown here is derived from an EMBL/GenBank/DDBJ whole genome shotgun (WGS) entry which is preliminary data.</text>
</comment>
<evidence type="ECO:0000259" key="8">
    <source>
        <dbReference type="PROSITE" id="PS50209"/>
    </source>
</evidence>
<dbReference type="Pfam" id="PF13516">
    <property type="entry name" value="LRR_6"/>
    <property type="match status" value="2"/>
</dbReference>
<evidence type="ECO:0000256" key="2">
    <source>
        <dbReference type="ARBA" id="ARBA00022490"/>
    </source>
</evidence>
<keyword evidence="7" id="KW-0391">Immunity</keyword>
<dbReference type="SMART" id="SM00114">
    <property type="entry name" value="CARD"/>
    <property type="match status" value="1"/>
</dbReference>
<comment type="subcellular location">
    <subcellularLocation>
        <location evidence="1">Cytoplasm</location>
    </subcellularLocation>
</comment>
<accession>A0AAD9B6Z6</accession>
<evidence type="ECO:0000256" key="4">
    <source>
        <dbReference type="ARBA" id="ARBA00022741"/>
    </source>
</evidence>
<dbReference type="GO" id="GO:0042981">
    <property type="term" value="P:regulation of apoptotic process"/>
    <property type="evidence" value="ECO:0007669"/>
    <property type="project" value="InterPro"/>
</dbReference>
<dbReference type="SUPFAM" id="SSF52540">
    <property type="entry name" value="P-loop containing nucleoside triphosphate hydrolases"/>
    <property type="match status" value="1"/>
</dbReference>
<dbReference type="PROSITE" id="PS50209">
    <property type="entry name" value="CARD"/>
    <property type="match status" value="1"/>
</dbReference>
<sequence>MASSTQSAVEYVRGARPHLVNKLKNLSVILENLNQQGVLRDEEVCIIQAEGNDYDKNRTLLDSVTKKGEKASYILLEIIDMTRKRTLGRTSLLPEKQTVASAESKTFDLHHWISCFPFKENTQMGTNYLQGPTPCHLYQAKLKSKAQKISKAFWTANKGLFEGNNKPDLSYMPLVLDTQGSVSPSKIKKFKSKKSKWGRSKKLGTYIPKESEKADISPSDLLKTGKNILLVGKCGIGKTALTHEMLKLWTEKDDKELNYMFYFDMRKISNIKSLEDLLFNEFSEPDEGKDEVLQDIKNNSDNVTLIFDGITDLSQSSPVVQKLVDKDLLQYSKVVLTCRPADEEDLPSEDFLRVEQCLTEKKHMKHLIPYMCRLLTEKSPSLMECLIPAEELKNTSNWFLEEVISTFLPSLCENDDPDTKDSGRILFLCQCLFESQCPEACIDLLEKLNYRLDLSGESLDPYPCCAVAYVINQSKERKTWLNLEDVTISQHGMRPLLGCLQNVQWCDSLPRQLWEIFLLSEGEMDYITLLGLDGNQLHLPVEGDRKLFERAVSVLQKKRLKVKICLHWERENPDCHSLCETLPEALPNVSSLSFRRTYGGPGLQTQERCYETLKRQEKQLFLDLCLKAATLIQGESVHNESVPAVWSINLSERKTSILLEVLRLQPEKKQVKLRGCSDGESEVRTLLQCLPYISQISYQSLQRNPQCDFLLDLASHLKDYETETGLSVLPSLQSVLQSAPAVWNINLSQRKTSILLEVLRLQPEKKQVELRGCSDEESEVRTLLQCLPYISQLSFWFGDSGGVQFFGTLFCAAAEREQQTGEKTLELLSSVCTYPTFPLPHKQGYGEYQCDFLLDLYSHLKDYETETGLSVLPSLQSVLQSAPAVWFINLSERKTSILLEVLRLQPEKKQVKLRGCSDGESEVRTLLQCLPYISKISFRRTHRGPGLQAQERCYETLKRQEKQLFLDLCLKAATLIQGESVHNESVPAVWSINLSERKTSILLEVLRLQPEKKQVELRGCSDGESEVRTLLQCLPYISKISFRRTHRGPGLQAQERCYETLKRQEKQLFLDLCLKAATLIQGESVHNERKTSILLEVLRLQPEKKQVELRGCSDGESEVRTLLQCLPYISKISFRFGVSGEVKFFGTLFCAAAEREQQTGEKTLELLSSSVLQSAPAVWFINLSERKTSILLEVLRLQPEKKQVELRGCSDGESEVRTLLQCLPYISQIRFRFGDSGGVKIFGTLFCAAAEREQQTGEKTLELLSSVCTYPTFPLPHKQGYEEYQCDFLLDLYSHLKDCEVKFFGTLFCAAAEREQQTGEKTLELLSSVCTYPTFPFTDIIDDDDEEYQCGFLLDLYSHLKDYETETVLSVLPSLQSVLQSAPAVWTINLSERKTSILLEVLRLQPEKKQVELRGCSDGESEVRTLLQCLAYISKISFRRTHRGPGLQAQERCYETLKREEKQLFLDLCLKAATLIQGESVHNESVPAVWSINLSERKTSILLEVLRLQPEKKQVELRGCSDGESEVRTLLQCLPYISKIRSRFVISAGVQFFGTLFCAAAEREQQTGEKTLELLSSVCTYPTFPLPHKSDPVDEEYQCDFLLDLASHLKDYETETGLSVLPSLQSVLQSAPAVWNINLSERKTSILLEVLRLQPEKKQVELRGCSDGESEVRTLLQCLPYISKISFRFVDSGEVKFFGTLFCAAAEREQQTGEKTLELLSSRKTSILLEVLRLQPEKKQVELRGCSDGESEVRTLLQCLPYISKISCGPEFFQRVCTFISVRSREEAERLASLLQLSGFTLLLSGELPRKTCLSVGRVLQLCGSKVDLILKPRKMSVKRAFALFRRTTQLHSLKLSNDMALLLCGWVRRWGVVCQVTVEELSLSPQTTQPSRRVLLKVVSSLASLLRYWAVRQLDLTEVCVPALGLTPLLLHDGPLKIKLSEKNVQQLLSLLHELQDEDLTWSFLSKLGGDLTSFSLNWELLHLLLQHPSAQTLTVNMRKNPFLQENITRLLPYLDRIVFKRPCPSFVLTAIREIYKARASPIIPSLLRSLDHVINLTCREMSPVDCVALLYTLAHSDGVKLNLLWTSIPAWKTQSILLNLDKVSQLSVDRNLLLRMVHGCAASDAQQGAAETLLRTVQHRLDLSCSSYVELPEEDQSDTLRLTAGDCRAVSTILRRSRRDTQLILQDCEVQDSGLDLLFPVLHTVKLRASKAVLLQLVSLVPVNSERDTVGRAVSLCKALEGELDLSHSSLDQRACAALALMLDFSEELTELDLSHCQLTDQLLLTLSAQLHKVQVLDLSHNNITDASTDLLLQLVSINPSIHTVRLFGNKIVERTSFEKDKKFEIW</sequence>
<dbReference type="GO" id="GO:0005524">
    <property type="term" value="F:ATP binding"/>
    <property type="evidence" value="ECO:0007669"/>
    <property type="project" value="UniProtKB-KW"/>
</dbReference>
<dbReference type="InterPro" id="IPR027417">
    <property type="entry name" value="P-loop_NTPase"/>
</dbReference>
<dbReference type="SUPFAM" id="SSF52047">
    <property type="entry name" value="RNI-like"/>
    <property type="match status" value="1"/>
</dbReference>
<dbReference type="InterPro" id="IPR001315">
    <property type="entry name" value="CARD"/>
</dbReference>
<evidence type="ECO:0000256" key="5">
    <source>
        <dbReference type="ARBA" id="ARBA00022840"/>
    </source>
</evidence>
<evidence type="ECO:0000259" key="9">
    <source>
        <dbReference type="PROSITE" id="PS50837"/>
    </source>
</evidence>
<dbReference type="Pfam" id="PF00619">
    <property type="entry name" value="CARD"/>
    <property type="match status" value="1"/>
</dbReference>
<dbReference type="Proteomes" id="UP001228049">
    <property type="component" value="Unassembled WGS sequence"/>
</dbReference>
<dbReference type="Gene3D" id="3.40.50.300">
    <property type="entry name" value="P-loop containing nucleotide triphosphate hydrolases"/>
    <property type="match status" value="1"/>
</dbReference>
<dbReference type="InterPro" id="IPR007111">
    <property type="entry name" value="NACHT_NTPase"/>
</dbReference>
<dbReference type="GO" id="GO:0045087">
    <property type="term" value="P:innate immune response"/>
    <property type="evidence" value="ECO:0007669"/>
    <property type="project" value="UniProtKB-KW"/>
</dbReference>
<dbReference type="GO" id="GO:0005737">
    <property type="term" value="C:cytoplasm"/>
    <property type="evidence" value="ECO:0007669"/>
    <property type="project" value="UniProtKB-SubCell"/>
</dbReference>
<organism evidence="10 11">
    <name type="scientific">Dissostichus eleginoides</name>
    <name type="common">Patagonian toothfish</name>
    <name type="synonym">Dissostichus amissus</name>
    <dbReference type="NCBI Taxonomy" id="100907"/>
    <lineage>
        <taxon>Eukaryota</taxon>
        <taxon>Metazoa</taxon>
        <taxon>Chordata</taxon>
        <taxon>Craniata</taxon>
        <taxon>Vertebrata</taxon>
        <taxon>Euteleostomi</taxon>
        <taxon>Actinopterygii</taxon>
        <taxon>Neopterygii</taxon>
        <taxon>Teleostei</taxon>
        <taxon>Neoteleostei</taxon>
        <taxon>Acanthomorphata</taxon>
        <taxon>Eupercaria</taxon>
        <taxon>Perciformes</taxon>
        <taxon>Notothenioidei</taxon>
        <taxon>Nototheniidae</taxon>
        <taxon>Dissostichus</taxon>
    </lineage>
</organism>